<dbReference type="AlphaFoldDB" id="A0A7R9A1T3"/>
<dbReference type="GO" id="GO:0015937">
    <property type="term" value="P:coenzyme A biosynthetic process"/>
    <property type="evidence" value="ECO:0007669"/>
    <property type="project" value="UniProtKB-ARBA"/>
</dbReference>
<evidence type="ECO:0000313" key="3">
    <source>
        <dbReference type="EMBL" id="CAD7242978.1"/>
    </source>
</evidence>
<protein>
    <recommendedName>
        <fullName evidence="2">DNA/pantothenate metabolism flavoprotein C-terminal domain-containing protein</fullName>
    </recommendedName>
</protein>
<reference evidence="3" key="1">
    <citation type="submission" date="2020-11" db="EMBL/GenBank/DDBJ databases">
        <authorList>
            <person name="Tran Van P."/>
        </authorList>
    </citation>
    <scope>NUCLEOTIDE SEQUENCE</scope>
</reference>
<comment type="similarity">
    <text evidence="1">Belongs to the PPC synthetase family.</text>
</comment>
<feature type="domain" description="DNA/pantothenate metabolism flavoprotein C-terminal" evidence="2">
    <location>
        <begin position="164"/>
        <end position="285"/>
    </location>
</feature>
<gene>
    <name evidence="3" type="ORF">DSTB1V02_LOCUS2916</name>
</gene>
<accession>A0A7R9A1T3</accession>
<sequence>MTGSTDWEDFFSATPVPTELERVEKEASDFVRYHLSRGKPVALVSSGGTAIPIELNTVRFIDNFSSGQRGSASTEYLLQEGYAVIFLHRKQSKYPFTRRVDQETFLQAFLADANSSRVTVREGFASQLHTVLQEYQNCNASCSLLSVPFLYLSDYLWYLRTLAHVLSPLKKQALLYLAAAVSDFYIPKDKMPEHKVQSDGGPLKLELQLVPKMLKPLVCLWCPEAYIVSFKLETDISLLSKKAKEALLKYKHNVVIGNLLQTRKESVIMVKQDEEINIQISHEEQSKGIEIEQKIIAVVKSWHSEYMNL</sequence>
<dbReference type="EMBL" id="LR899863">
    <property type="protein sequence ID" value="CAD7242978.1"/>
    <property type="molecule type" value="Genomic_DNA"/>
</dbReference>
<dbReference type="EMBL" id="CAJPEV010000346">
    <property type="protein sequence ID" value="CAG0884274.1"/>
    <property type="molecule type" value="Genomic_DNA"/>
</dbReference>
<dbReference type="Gene3D" id="3.40.50.10300">
    <property type="entry name" value="CoaB-like"/>
    <property type="match status" value="1"/>
</dbReference>
<dbReference type="PANTHER" id="PTHR12290">
    <property type="entry name" value="CORNICHON-RELATED"/>
    <property type="match status" value="1"/>
</dbReference>
<evidence type="ECO:0000256" key="1">
    <source>
        <dbReference type="ARBA" id="ARBA00005703"/>
    </source>
</evidence>
<dbReference type="InterPro" id="IPR007085">
    <property type="entry name" value="DNA/pantothenate-metab_flavo_C"/>
</dbReference>
<proteinExistence type="inferred from homology"/>
<evidence type="ECO:0000313" key="4">
    <source>
        <dbReference type="Proteomes" id="UP000677054"/>
    </source>
</evidence>
<dbReference type="SUPFAM" id="SSF102645">
    <property type="entry name" value="CoaB-like"/>
    <property type="match status" value="1"/>
</dbReference>
<dbReference type="OrthoDB" id="70224at2759"/>
<organism evidence="3">
    <name type="scientific">Darwinula stevensoni</name>
    <dbReference type="NCBI Taxonomy" id="69355"/>
    <lineage>
        <taxon>Eukaryota</taxon>
        <taxon>Metazoa</taxon>
        <taxon>Ecdysozoa</taxon>
        <taxon>Arthropoda</taxon>
        <taxon>Crustacea</taxon>
        <taxon>Oligostraca</taxon>
        <taxon>Ostracoda</taxon>
        <taxon>Podocopa</taxon>
        <taxon>Podocopida</taxon>
        <taxon>Darwinulocopina</taxon>
        <taxon>Darwinuloidea</taxon>
        <taxon>Darwinulidae</taxon>
        <taxon>Darwinula</taxon>
    </lineage>
</organism>
<dbReference type="Proteomes" id="UP000677054">
    <property type="component" value="Unassembled WGS sequence"/>
</dbReference>
<dbReference type="Pfam" id="PF04127">
    <property type="entry name" value="DFP"/>
    <property type="match status" value="1"/>
</dbReference>
<keyword evidence="4" id="KW-1185">Reference proteome</keyword>
<evidence type="ECO:0000259" key="2">
    <source>
        <dbReference type="Pfam" id="PF04127"/>
    </source>
</evidence>
<dbReference type="GO" id="GO:0003824">
    <property type="term" value="F:catalytic activity"/>
    <property type="evidence" value="ECO:0007669"/>
    <property type="project" value="UniProtKB-ARBA"/>
</dbReference>
<name>A0A7R9A1T3_9CRUS</name>
<dbReference type="InterPro" id="IPR035929">
    <property type="entry name" value="CoaB-like_sf"/>
</dbReference>